<dbReference type="GeneID" id="9051005"/>
<accession>C5LKB2</accession>
<keyword evidence="2" id="KW-1185">Reference proteome</keyword>
<protein>
    <submittedName>
        <fullName evidence="1">Uncharacterized protein</fullName>
    </submittedName>
</protein>
<feature type="non-terminal residue" evidence="1">
    <location>
        <position position="260"/>
    </location>
</feature>
<dbReference type="RefSeq" id="XP_002771015.1">
    <property type="nucleotide sequence ID" value="XM_002770969.1"/>
</dbReference>
<proteinExistence type="predicted"/>
<dbReference type="EMBL" id="GG682761">
    <property type="protein sequence ID" value="EER02831.1"/>
    <property type="molecule type" value="Genomic_DNA"/>
</dbReference>
<dbReference type="Proteomes" id="UP000007800">
    <property type="component" value="Unassembled WGS sequence"/>
</dbReference>
<dbReference type="AlphaFoldDB" id="C5LKB2"/>
<organism evidence="2">
    <name type="scientific">Perkinsus marinus (strain ATCC 50983 / TXsc)</name>
    <dbReference type="NCBI Taxonomy" id="423536"/>
    <lineage>
        <taxon>Eukaryota</taxon>
        <taxon>Sar</taxon>
        <taxon>Alveolata</taxon>
        <taxon>Perkinsozoa</taxon>
        <taxon>Perkinsea</taxon>
        <taxon>Perkinsida</taxon>
        <taxon>Perkinsidae</taxon>
        <taxon>Perkinsus</taxon>
    </lineage>
</organism>
<sequence length="260" mass="29290">MVDRTIVVRRNVVDPLLEGEVVDDGIKEMLVEQLAKEKILSTLLLSNVSDEVVKRMTERVAEADKEAFKLYALTLIDQAKAAQGAKRRRVESEQEKEDFDKFKKNIQDRFGPDVKVPATLVPPYRLLNRLSSSPFDHIAAPEFLASAASTERRGIQQAEDVNTGKAVSVRTGKSRKITSLAQWVECYIRWCTGIFMVCGKKSEVNSLAMLKYLLKVIQLAEKRNVQAAVIYDHKYRGSLIGYHQQGHSIADVLEKDLDPS</sequence>
<name>C5LKB2_PERM5</name>
<dbReference type="OMA" id="VECYIRW"/>
<evidence type="ECO:0000313" key="1">
    <source>
        <dbReference type="EMBL" id="EER02831.1"/>
    </source>
</evidence>
<evidence type="ECO:0000313" key="2">
    <source>
        <dbReference type="Proteomes" id="UP000007800"/>
    </source>
</evidence>
<dbReference type="OrthoDB" id="439436at2759"/>
<dbReference type="InParanoid" id="C5LKB2"/>
<reference evidence="1 2" key="1">
    <citation type="submission" date="2008-07" db="EMBL/GenBank/DDBJ databases">
        <authorList>
            <person name="El-Sayed N."/>
            <person name="Caler E."/>
            <person name="Inman J."/>
            <person name="Amedeo P."/>
            <person name="Hass B."/>
            <person name="Wortman J."/>
        </authorList>
    </citation>
    <scope>NUCLEOTIDE SEQUENCE [LARGE SCALE GENOMIC DNA]</scope>
    <source>
        <strain evidence="2">ATCC 50983 / TXsc</strain>
    </source>
</reference>
<gene>
    <name evidence="1" type="ORF">Pmar_PMAR017025</name>
</gene>